<evidence type="ECO:0000313" key="2">
    <source>
        <dbReference type="EMBL" id="PAR19955.1"/>
    </source>
</evidence>
<keyword evidence="1 2" id="KW-0808">Transferase</keyword>
<name>A0A271VQY2_VIBMT</name>
<proteinExistence type="predicted"/>
<dbReference type="CDD" id="cd02440">
    <property type="entry name" value="AdoMet_MTases"/>
    <property type="match status" value="1"/>
</dbReference>
<organism evidence="2 3">
    <name type="scientific">Vibrio metoecus</name>
    <dbReference type="NCBI Taxonomy" id="1481663"/>
    <lineage>
        <taxon>Bacteria</taxon>
        <taxon>Pseudomonadati</taxon>
        <taxon>Pseudomonadota</taxon>
        <taxon>Gammaproteobacteria</taxon>
        <taxon>Vibrionales</taxon>
        <taxon>Vibrionaceae</taxon>
        <taxon>Vibrio</taxon>
    </lineage>
</organism>
<dbReference type="Proteomes" id="UP000216173">
    <property type="component" value="Unassembled WGS sequence"/>
</dbReference>
<dbReference type="Gene3D" id="3.40.50.150">
    <property type="entry name" value="Vaccinia Virus protein VP39"/>
    <property type="match status" value="1"/>
</dbReference>
<gene>
    <name evidence="2" type="ORF">CGU03_14290</name>
</gene>
<sequence length="213" mass="23489">MVYSWQHCPNTRSNTEAMMAHDWDEYAANWENDPATHAFAQSVFQQLTKILSLQGKHILDFGCGTGLLSQLMSPLARDIVALDSSEAMIEELDRKELRNVEPVVDSLTRGLVAQHPAFRKQFDLVVASSVCAFLPNLQDVADIIVTLVDEGGYFVHFDWLADESSMASENGLTQSDIESVLKNAGFSAVETRVAFDVVTEKGTLPVVVGIARK</sequence>
<dbReference type="SUPFAM" id="SSF53335">
    <property type="entry name" value="S-adenosyl-L-methionine-dependent methyltransferases"/>
    <property type="match status" value="1"/>
</dbReference>
<protein>
    <submittedName>
        <fullName evidence="2">SAM-dependent methyltransferase</fullName>
    </submittedName>
</protein>
<reference evidence="3" key="1">
    <citation type="submission" date="2017-07" db="EMBL/GenBank/DDBJ databases">
        <authorList>
            <person name="Boucher Y."/>
            <person name="Orata F.D."/>
        </authorList>
    </citation>
    <scope>NUCLEOTIDE SEQUENCE [LARGE SCALE GENOMIC DNA]</scope>
    <source>
        <strain evidence="3">OYP9E10</strain>
    </source>
</reference>
<keyword evidence="2" id="KW-0489">Methyltransferase</keyword>
<dbReference type="PANTHER" id="PTHR43861:SF3">
    <property type="entry name" value="PUTATIVE (AFU_ORTHOLOGUE AFUA_2G14390)-RELATED"/>
    <property type="match status" value="1"/>
</dbReference>
<dbReference type="EMBL" id="NMSH01000025">
    <property type="protein sequence ID" value="PAR19955.1"/>
    <property type="molecule type" value="Genomic_DNA"/>
</dbReference>
<dbReference type="GO" id="GO:0008168">
    <property type="term" value="F:methyltransferase activity"/>
    <property type="evidence" value="ECO:0007669"/>
    <property type="project" value="UniProtKB-KW"/>
</dbReference>
<dbReference type="PANTHER" id="PTHR43861">
    <property type="entry name" value="TRANS-ACONITATE 2-METHYLTRANSFERASE-RELATED"/>
    <property type="match status" value="1"/>
</dbReference>
<dbReference type="InterPro" id="IPR029063">
    <property type="entry name" value="SAM-dependent_MTases_sf"/>
</dbReference>
<evidence type="ECO:0000256" key="1">
    <source>
        <dbReference type="ARBA" id="ARBA00022679"/>
    </source>
</evidence>
<dbReference type="AlphaFoldDB" id="A0A271VQY2"/>
<comment type="caution">
    <text evidence="2">The sequence shown here is derived from an EMBL/GenBank/DDBJ whole genome shotgun (WGS) entry which is preliminary data.</text>
</comment>
<evidence type="ECO:0000313" key="3">
    <source>
        <dbReference type="Proteomes" id="UP000216173"/>
    </source>
</evidence>
<accession>A0A271VQY2</accession>
<dbReference type="GO" id="GO:0032259">
    <property type="term" value="P:methylation"/>
    <property type="evidence" value="ECO:0007669"/>
    <property type="project" value="UniProtKB-KW"/>
</dbReference>
<dbReference type="Pfam" id="PF13489">
    <property type="entry name" value="Methyltransf_23"/>
    <property type="match status" value="1"/>
</dbReference>